<evidence type="ECO:0000313" key="3">
    <source>
        <dbReference type="EMBL" id="QNI31180.1"/>
    </source>
</evidence>
<dbReference type="Gene3D" id="2.40.160.100">
    <property type="match status" value="1"/>
</dbReference>
<keyword evidence="4" id="KW-1185">Reference proteome</keyword>
<dbReference type="RefSeq" id="WP_186741605.1">
    <property type="nucleotide sequence ID" value="NZ_CP060394.1"/>
</dbReference>
<accession>A0A7G8BF60</accession>
<feature type="domain" description="Alginate export" evidence="2">
    <location>
        <begin position="102"/>
        <end position="458"/>
    </location>
</feature>
<evidence type="ECO:0000259" key="2">
    <source>
        <dbReference type="Pfam" id="PF13372"/>
    </source>
</evidence>
<gene>
    <name evidence="3" type="ORF">H7849_19080</name>
</gene>
<dbReference type="InterPro" id="IPR053728">
    <property type="entry name" value="Alginate_Permeability_Chnl"/>
</dbReference>
<protein>
    <submittedName>
        <fullName evidence="3">Alginate export family protein</fullName>
    </submittedName>
</protein>
<dbReference type="KEGG" id="adin:H7849_19080"/>
<feature type="signal peptide" evidence="1">
    <location>
        <begin position="1"/>
        <end position="23"/>
    </location>
</feature>
<dbReference type="Proteomes" id="UP000515312">
    <property type="component" value="Chromosome"/>
</dbReference>
<proteinExistence type="predicted"/>
<evidence type="ECO:0000313" key="4">
    <source>
        <dbReference type="Proteomes" id="UP000515312"/>
    </source>
</evidence>
<dbReference type="AlphaFoldDB" id="A0A7G8BF60"/>
<dbReference type="EMBL" id="CP060394">
    <property type="protein sequence ID" value="QNI31180.1"/>
    <property type="molecule type" value="Genomic_DNA"/>
</dbReference>
<reference evidence="3 4" key="1">
    <citation type="submission" date="2020-08" db="EMBL/GenBank/DDBJ databases">
        <title>Edaphobacter telluris sp. nov. and Acidobacterium dinghuensis sp. nov., two acidobacteria isolated from forest soil.</title>
        <authorList>
            <person name="Fu J."/>
            <person name="Qiu L."/>
        </authorList>
    </citation>
    <scope>NUCLEOTIDE SEQUENCE [LARGE SCALE GENOMIC DNA]</scope>
    <source>
        <strain evidence="3">4Y35</strain>
    </source>
</reference>
<dbReference type="Pfam" id="PF13372">
    <property type="entry name" value="Alginate_exp"/>
    <property type="match status" value="1"/>
</dbReference>
<organism evidence="3 4">
    <name type="scientific">Alloacidobacterium dinghuense</name>
    <dbReference type="NCBI Taxonomy" id="2763107"/>
    <lineage>
        <taxon>Bacteria</taxon>
        <taxon>Pseudomonadati</taxon>
        <taxon>Acidobacteriota</taxon>
        <taxon>Terriglobia</taxon>
        <taxon>Terriglobales</taxon>
        <taxon>Acidobacteriaceae</taxon>
        <taxon>Alloacidobacterium</taxon>
    </lineage>
</organism>
<dbReference type="InterPro" id="IPR025388">
    <property type="entry name" value="Alginate_export_dom"/>
</dbReference>
<sequence>MRFFPMLAAAVLLVTRLSAGAQAISSALPDAPDRTIKLLREDEDWSFLANPANRDFWDPVKYIRLRRGRDDWFMTISGEAREVWEQIGNDYWGQAPYWNGYLNERYMLGLDVHYGQHVRTFVDFKSGINSYRQGGPRPIDEKKLDFQAALLQVGTAEGQNFIELRAGIQELEYGSGRLIDVREGPNVRLSFVGFLVKSKINAWSVDGFAMRPRLDKPDFFDDRPNSQVSFWGVYATRPTLSKTSLELYYLGLDRKQATYQRGTAQEVRHSIGGRFSRPIATERPGWDFDNEALWQFGTFGSVNIRAWTVATETGYRFPNVPLKPRFSVKADISSGDHPASNTLGTFYPLFPKGDYFGVLATTGPGPINFIDVHPHVELALPHNVSASFDWIVQWRQTTQDGVYNVPGFLIRAADGSAARYVGDRPGTQIRWQKSRHLWFQGDYGIFYAGSFIKQTQPGRNLNYWALWTGYKF</sequence>
<name>A0A7G8BF60_9BACT</name>
<evidence type="ECO:0000256" key="1">
    <source>
        <dbReference type="SAM" id="SignalP"/>
    </source>
</evidence>
<keyword evidence="1" id="KW-0732">Signal</keyword>
<feature type="chain" id="PRO_5028957422" evidence="1">
    <location>
        <begin position="24"/>
        <end position="472"/>
    </location>
</feature>